<proteinExistence type="predicted"/>
<dbReference type="EMBL" id="QZKI01000113">
    <property type="protein sequence ID" value="RJP66627.1"/>
    <property type="molecule type" value="Genomic_DNA"/>
</dbReference>
<dbReference type="PANTHER" id="PTHR12526:SF600">
    <property type="entry name" value="GLYCOSYL TRANSFERASE GROUP 1"/>
    <property type="match status" value="1"/>
</dbReference>
<dbReference type="AlphaFoldDB" id="A0A419ESN5"/>
<dbReference type="CDD" id="cd03801">
    <property type="entry name" value="GT4_PimA-like"/>
    <property type="match status" value="1"/>
</dbReference>
<evidence type="ECO:0000313" key="1">
    <source>
        <dbReference type="EMBL" id="RJP66627.1"/>
    </source>
</evidence>
<dbReference type="Proteomes" id="UP000285961">
    <property type="component" value="Unassembled WGS sequence"/>
</dbReference>
<dbReference type="PANTHER" id="PTHR12526">
    <property type="entry name" value="GLYCOSYLTRANSFERASE"/>
    <property type="match status" value="1"/>
</dbReference>
<sequence>MKRMRILIISAFFPWDGYGGGIRLLNTIKALSRNHEITLLSNIWPEQRHLIPEVERYCDEIVIFSTNQIKGDNSEQVAIYNENLAKQSRVSALKAALRPRIMRFSPVLWQKYIEFRQENTARFPQHLLCYYSEDFIQKFDDVIRRKDFDVVDLEFTEMAMYADMIPERCLKVFTTHEARTVNYFRLAVNESTWFKKFKMFVQWWKMRTFEHVFAKKFDVVVAFSPRDQQFFQRCANSHTAVPLVPTGVNLDYLQYAPVEKRDEATAVFLGCYANYPNHDAAIYFVDKIYPRVKAALPDFKVVFVGSLPTEEMKRRADGTNIIVTDYVEDFRPYLQRSTVFIVPIRLGGGIKGKIIEAMALGIPVISTPEGAEGIKVKPGEDIIVARGAGAFADSLLKLLRDKSLQQKLSANGRKLAEELYDWNRNAAELESCIWEAFKKKSLGQQKHSKEL</sequence>
<name>A0A419ESN5_9BACT</name>
<keyword evidence="1" id="KW-0808">Transferase</keyword>
<gene>
    <name evidence="1" type="ORF">C4532_15900</name>
</gene>
<dbReference type="GO" id="GO:0016757">
    <property type="term" value="F:glycosyltransferase activity"/>
    <property type="evidence" value="ECO:0007669"/>
    <property type="project" value="TreeGrafter"/>
</dbReference>
<dbReference type="Gene3D" id="3.40.50.2000">
    <property type="entry name" value="Glycogen Phosphorylase B"/>
    <property type="match status" value="2"/>
</dbReference>
<evidence type="ECO:0000313" key="2">
    <source>
        <dbReference type="Proteomes" id="UP000285961"/>
    </source>
</evidence>
<organism evidence="1 2">
    <name type="scientific">Candidatus Abyssobacteria bacterium SURF_17</name>
    <dbReference type="NCBI Taxonomy" id="2093361"/>
    <lineage>
        <taxon>Bacteria</taxon>
        <taxon>Pseudomonadati</taxon>
        <taxon>Candidatus Hydrogenedentota</taxon>
        <taxon>Candidatus Abyssobacteria</taxon>
    </lineage>
</organism>
<dbReference type="SUPFAM" id="SSF53756">
    <property type="entry name" value="UDP-Glycosyltransferase/glycogen phosphorylase"/>
    <property type="match status" value="1"/>
</dbReference>
<accession>A0A419ESN5</accession>
<protein>
    <submittedName>
        <fullName evidence="1">Glycosyltransferase</fullName>
    </submittedName>
</protein>
<comment type="caution">
    <text evidence="1">The sequence shown here is derived from an EMBL/GenBank/DDBJ whole genome shotgun (WGS) entry which is preliminary data.</text>
</comment>
<reference evidence="1 2" key="1">
    <citation type="journal article" date="2017" name="ISME J.">
        <title>Energy and carbon metabolisms in a deep terrestrial subsurface fluid microbial community.</title>
        <authorList>
            <person name="Momper L."/>
            <person name="Jungbluth S.P."/>
            <person name="Lee M.D."/>
            <person name="Amend J.P."/>
        </authorList>
    </citation>
    <scope>NUCLEOTIDE SEQUENCE [LARGE SCALE GENOMIC DNA]</scope>
    <source>
        <strain evidence="1">SURF_17</strain>
    </source>
</reference>
<dbReference type="Pfam" id="PF13692">
    <property type="entry name" value="Glyco_trans_1_4"/>
    <property type="match status" value="1"/>
</dbReference>